<evidence type="ECO:0000313" key="2">
    <source>
        <dbReference type="EMBL" id="CAG8973071.1"/>
    </source>
</evidence>
<feature type="coiled-coil region" evidence="1">
    <location>
        <begin position="30"/>
        <end position="57"/>
    </location>
</feature>
<dbReference type="EMBL" id="CAJVRM010000062">
    <property type="protein sequence ID" value="CAG8973071.1"/>
    <property type="molecule type" value="Genomic_DNA"/>
</dbReference>
<organism evidence="2 3">
    <name type="scientific">Hymenoscyphus albidus</name>
    <dbReference type="NCBI Taxonomy" id="595503"/>
    <lineage>
        <taxon>Eukaryota</taxon>
        <taxon>Fungi</taxon>
        <taxon>Dikarya</taxon>
        <taxon>Ascomycota</taxon>
        <taxon>Pezizomycotina</taxon>
        <taxon>Leotiomycetes</taxon>
        <taxon>Helotiales</taxon>
        <taxon>Helotiaceae</taxon>
        <taxon>Hymenoscyphus</taxon>
    </lineage>
</organism>
<protein>
    <submittedName>
        <fullName evidence="2">Uncharacterized protein</fullName>
    </submittedName>
</protein>
<keyword evidence="3" id="KW-1185">Reference proteome</keyword>
<dbReference type="OrthoDB" id="2562743at2759"/>
<dbReference type="Proteomes" id="UP000701801">
    <property type="component" value="Unassembled WGS sequence"/>
</dbReference>
<sequence>MAPSTRERIIKEASPLVRRIAETEYAAQALEKQKLKIADLDKEIEAKRTDVRRASQTIEDKLTDFEKLQDSHVRRLGYKLAGKEERFEEKTSQEETAWQDAIRAKYAREEKLEELFSKRRDAGDKEWTLSSNKHINNETKKALESLTKGIFSGPPPPEFPEEGEQRRLIAEVCEEAKAVDERADHAIEEILKGYVTARRIDLATAEGKLRHIQSIVWHASQSFMEAQQNQPLIESIGLSVLPKLDAKPPNEKFLELLKTARTRSAEELEKVRLRFEAFEPERQNAWKTCYERRGELQNLRMKIIMDVAGIDKTA</sequence>
<dbReference type="AlphaFoldDB" id="A0A9N9LKA4"/>
<comment type="caution">
    <text evidence="2">The sequence shown here is derived from an EMBL/GenBank/DDBJ whole genome shotgun (WGS) entry which is preliminary data.</text>
</comment>
<proteinExistence type="predicted"/>
<gene>
    <name evidence="2" type="ORF">HYALB_00009375</name>
</gene>
<evidence type="ECO:0000313" key="3">
    <source>
        <dbReference type="Proteomes" id="UP000701801"/>
    </source>
</evidence>
<keyword evidence="1" id="KW-0175">Coiled coil</keyword>
<name>A0A9N9LKA4_9HELO</name>
<accession>A0A9N9LKA4</accession>
<reference evidence="2" key="1">
    <citation type="submission" date="2021-07" db="EMBL/GenBank/DDBJ databases">
        <authorList>
            <person name="Durling M."/>
        </authorList>
    </citation>
    <scope>NUCLEOTIDE SEQUENCE</scope>
</reference>
<evidence type="ECO:0000256" key="1">
    <source>
        <dbReference type="SAM" id="Coils"/>
    </source>
</evidence>